<keyword evidence="11" id="KW-1185">Reference proteome</keyword>
<comment type="subcellular location">
    <subcellularLocation>
        <location evidence="1">Cell membrane</location>
        <topology evidence="1">Multi-pass membrane protein</topology>
    </subcellularLocation>
</comment>
<keyword evidence="4 10" id="KW-0762">Sugar transport</keyword>
<keyword evidence="8 9" id="KW-0472">Membrane</keyword>
<evidence type="ECO:0000256" key="6">
    <source>
        <dbReference type="ARBA" id="ARBA00022692"/>
    </source>
</evidence>
<evidence type="ECO:0000256" key="1">
    <source>
        <dbReference type="ARBA" id="ARBA00004651"/>
    </source>
</evidence>
<dbReference type="PANTHER" id="PTHR32502">
    <property type="entry name" value="N-ACETYLGALACTOSAMINE PERMEASE II COMPONENT-RELATED"/>
    <property type="match status" value="1"/>
</dbReference>
<protein>
    <submittedName>
        <fullName evidence="10">PTS sugar transporter subunit IIC</fullName>
    </submittedName>
</protein>
<evidence type="ECO:0000256" key="7">
    <source>
        <dbReference type="ARBA" id="ARBA00022989"/>
    </source>
</evidence>
<dbReference type="InterPro" id="IPR050303">
    <property type="entry name" value="GatZ_KbaZ_carbometab"/>
</dbReference>
<feature type="transmembrane region" description="Helical" evidence="9">
    <location>
        <begin position="178"/>
        <end position="198"/>
    </location>
</feature>
<proteinExistence type="predicted"/>
<evidence type="ECO:0000313" key="11">
    <source>
        <dbReference type="Proteomes" id="UP001281447"/>
    </source>
</evidence>
<feature type="transmembrane region" description="Helical" evidence="9">
    <location>
        <begin position="138"/>
        <end position="158"/>
    </location>
</feature>
<evidence type="ECO:0000313" key="10">
    <source>
        <dbReference type="EMBL" id="MDY0393725.1"/>
    </source>
</evidence>
<dbReference type="PROSITE" id="PS51106">
    <property type="entry name" value="PTS_EIIC_TYPE_4"/>
    <property type="match status" value="1"/>
</dbReference>
<evidence type="ECO:0000256" key="8">
    <source>
        <dbReference type="ARBA" id="ARBA00023136"/>
    </source>
</evidence>
<evidence type="ECO:0000256" key="3">
    <source>
        <dbReference type="ARBA" id="ARBA00022475"/>
    </source>
</evidence>
<evidence type="ECO:0000256" key="9">
    <source>
        <dbReference type="SAM" id="Phobius"/>
    </source>
</evidence>
<dbReference type="PANTHER" id="PTHR32502:SF8">
    <property type="entry name" value="N-ACETYLGALACTOSAMINE PERMEASE IIC COMPONENT 1"/>
    <property type="match status" value="1"/>
</dbReference>
<keyword evidence="3" id="KW-1003">Cell membrane</keyword>
<dbReference type="Proteomes" id="UP001281447">
    <property type="component" value="Unassembled WGS sequence"/>
</dbReference>
<comment type="caution">
    <text evidence="10">The sequence shown here is derived from an EMBL/GenBank/DDBJ whole genome shotgun (WGS) entry which is preliminary data.</text>
</comment>
<evidence type="ECO:0000256" key="2">
    <source>
        <dbReference type="ARBA" id="ARBA00022448"/>
    </source>
</evidence>
<gene>
    <name evidence="10" type="ORF">RWE15_03805</name>
</gene>
<keyword evidence="6 9" id="KW-0812">Transmembrane</keyword>
<evidence type="ECO:0000256" key="5">
    <source>
        <dbReference type="ARBA" id="ARBA00022683"/>
    </source>
</evidence>
<accession>A0ABU5C331</accession>
<dbReference type="Pfam" id="PF03609">
    <property type="entry name" value="EII-Sor"/>
    <property type="match status" value="1"/>
</dbReference>
<sequence length="213" mass="22239">MTALLLFIAALAMGIFDLLVGRNMFNRPILTGWVVGLILGDMTQGIIIGATLELAFIGLFAVGAAVPPEILTGGMLGTAFAIASGTGTSTALLLAFPIASLALILKNLYMILVAPALLHKADSYAERGSLRGVELMHLTIGTGLSLLLALIVGGSFAIGSNTVKNLLNMIPEFVQNGLQVATLILPALGFALLGRMLINKKGCSILFLLALHW</sequence>
<name>A0ABU5C331_9BACI</name>
<dbReference type="InterPro" id="IPR004700">
    <property type="entry name" value="PTS_IIC_man"/>
</dbReference>
<organism evidence="10 11">
    <name type="scientific">Tigheibacillus halophilus</name>
    <dbReference type="NCBI Taxonomy" id="361280"/>
    <lineage>
        <taxon>Bacteria</taxon>
        <taxon>Bacillati</taxon>
        <taxon>Bacillota</taxon>
        <taxon>Bacilli</taxon>
        <taxon>Bacillales</taxon>
        <taxon>Bacillaceae</taxon>
        <taxon>Tigheibacillus</taxon>
    </lineage>
</organism>
<keyword evidence="2" id="KW-0813">Transport</keyword>
<reference evidence="10 11" key="1">
    <citation type="submission" date="2023-10" db="EMBL/GenBank/DDBJ databases">
        <title>Virgibacillus halophilus 5B73C genome.</title>
        <authorList>
            <person name="Miliotis G."/>
            <person name="Sengupta P."/>
            <person name="Hameed A."/>
            <person name="Chuvochina M."/>
            <person name="Mcdonagh F."/>
            <person name="Simpson A.C."/>
            <person name="Singh N.K."/>
            <person name="Rekha P.D."/>
            <person name="Raman K."/>
            <person name="Hugenholtz P."/>
            <person name="Venkateswaran K."/>
        </authorList>
    </citation>
    <scope>NUCLEOTIDE SEQUENCE [LARGE SCALE GENOMIC DNA]</scope>
    <source>
        <strain evidence="10 11">5B73C</strain>
    </source>
</reference>
<evidence type="ECO:0000256" key="4">
    <source>
        <dbReference type="ARBA" id="ARBA00022597"/>
    </source>
</evidence>
<feature type="transmembrane region" description="Helical" evidence="9">
    <location>
        <begin position="45"/>
        <end position="66"/>
    </location>
</feature>
<dbReference type="EMBL" id="JAWDIP010000003">
    <property type="protein sequence ID" value="MDY0393725.1"/>
    <property type="molecule type" value="Genomic_DNA"/>
</dbReference>
<keyword evidence="5" id="KW-0598">Phosphotransferase system</keyword>
<keyword evidence="7 9" id="KW-1133">Transmembrane helix</keyword>